<comment type="caution">
    <text evidence="2">The sequence shown here is derived from an EMBL/GenBank/DDBJ whole genome shotgun (WGS) entry which is preliminary data.</text>
</comment>
<name>A0AAV7GJ32_DENCH</name>
<accession>A0AAV7GJ32</accession>
<evidence type="ECO:0000256" key="1">
    <source>
        <dbReference type="SAM" id="Phobius"/>
    </source>
</evidence>
<dbReference type="EMBL" id="JAGFBR010000013">
    <property type="protein sequence ID" value="KAH0456526.1"/>
    <property type="molecule type" value="Genomic_DNA"/>
</dbReference>
<proteinExistence type="predicted"/>
<keyword evidence="3" id="KW-1185">Reference proteome</keyword>
<keyword evidence="1" id="KW-1133">Transmembrane helix</keyword>
<sequence>MLHFPPIGRFARVFTLAATLIFLVFGLSYGLLALGFLLLTVPSYSSSVSFFLCRSFCCLYALNRLDNRGFLDGRKSSRSFLEALSGPSSSSEFPNLEATTHRRLPCLWISKTKILALAKPFEFALVGGLKIYLKSQLVGQDRTGRSIDRPVRSVQNQLHQPGRSCSSGRSVEKIVHIVPYDPTIVRDD</sequence>
<keyword evidence="1" id="KW-0812">Transmembrane</keyword>
<reference evidence="2 3" key="1">
    <citation type="journal article" date="2021" name="Hortic Res">
        <title>Chromosome-scale assembly of the Dendrobium chrysotoxum genome enhances the understanding of orchid evolution.</title>
        <authorList>
            <person name="Zhang Y."/>
            <person name="Zhang G.Q."/>
            <person name="Zhang D."/>
            <person name="Liu X.D."/>
            <person name="Xu X.Y."/>
            <person name="Sun W.H."/>
            <person name="Yu X."/>
            <person name="Zhu X."/>
            <person name="Wang Z.W."/>
            <person name="Zhao X."/>
            <person name="Zhong W.Y."/>
            <person name="Chen H."/>
            <person name="Yin W.L."/>
            <person name="Huang T."/>
            <person name="Niu S.C."/>
            <person name="Liu Z.J."/>
        </authorList>
    </citation>
    <scope>NUCLEOTIDE SEQUENCE [LARGE SCALE GENOMIC DNA]</scope>
    <source>
        <strain evidence="2">Lindl</strain>
    </source>
</reference>
<gene>
    <name evidence="2" type="ORF">IEQ34_014433</name>
</gene>
<evidence type="ECO:0000313" key="2">
    <source>
        <dbReference type="EMBL" id="KAH0456526.1"/>
    </source>
</evidence>
<evidence type="ECO:0000313" key="3">
    <source>
        <dbReference type="Proteomes" id="UP000775213"/>
    </source>
</evidence>
<dbReference type="AlphaFoldDB" id="A0AAV7GJ32"/>
<feature type="transmembrane region" description="Helical" evidence="1">
    <location>
        <begin position="12"/>
        <end position="38"/>
    </location>
</feature>
<protein>
    <submittedName>
        <fullName evidence="2">Uncharacterized protein</fullName>
    </submittedName>
</protein>
<keyword evidence="1" id="KW-0472">Membrane</keyword>
<organism evidence="2 3">
    <name type="scientific">Dendrobium chrysotoxum</name>
    <name type="common">Orchid</name>
    <dbReference type="NCBI Taxonomy" id="161865"/>
    <lineage>
        <taxon>Eukaryota</taxon>
        <taxon>Viridiplantae</taxon>
        <taxon>Streptophyta</taxon>
        <taxon>Embryophyta</taxon>
        <taxon>Tracheophyta</taxon>
        <taxon>Spermatophyta</taxon>
        <taxon>Magnoliopsida</taxon>
        <taxon>Liliopsida</taxon>
        <taxon>Asparagales</taxon>
        <taxon>Orchidaceae</taxon>
        <taxon>Epidendroideae</taxon>
        <taxon>Malaxideae</taxon>
        <taxon>Dendrobiinae</taxon>
        <taxon>Dendrobium</taxon>
    </lineage>
</organism>
<dbReference type="Proteomes" id="UP000775213">
    <property type="component" value="Unassembled WGS sequence"/>
</dbReference>